<comment type="caution">
    <text evidence="12">The sequence shown here is derived from an EMBL/GenBank/DDBJ whole genome shotgun (WGS) entry which is preliminary data.</text>
</comment>
<keyword evidence="7 9" id="KW-0675">Receptor</keyword>
<evidence type="ECO:0000256" key="2">
    <source>
        <dbReference type="ARBA" id="ARBA00022475"/>
    </source>
</evidence>
<feature type="domain" description="G-protein coupled receptors family 1 profile" evidence="11">
    <location>
        <begin position="44"/>
        <end position="251"/>
    </location>
</feature>
<dbReference type="InterPro" id="IPR017452">
    <property type="entry name" value="GPCR_Rhodpsn_7TM"/>
</dbReference>
<dbReference type="Gene3D" id="1.20.1070.10">
    <property type="entry name" value="Rhodopsin 7-helix transmembrane proteins"/>
    <property type="match status" value="1"/>
</dbReference>
<evidence type="ECO:0000256" key="7">
    <source>
        <dbReference type="ARBA" id="ARBA00023170"/>
    </source>
</evidence>
<evidence type="ECO:0000256" key="4">
    <source>
        <dbReference type="ARBA" id="ARBA00022989"/>
    </source>
</evidence>
<comment type="subcellular location">
    <subcellularLocation>
        <location evidence="1">Cell membrane</location>
        <topology evidence="1">Multi-pass membrane protein</topology>
    </subcellularLocation>
</comment>
<accession>A0A9Q1BXY2</accession>
<keyword evidence="6 10" id="KW-0472">Membrane</keyword>
<evidence type="ECO:0000256" key="10">
    <source>
        <dbReference type="SAM" id="Phobius"/>
    </source>
</evidence>
<dbReference type="InterPro" id="IPR000276">
    <property type="entry name" value="GPCR_Rhodpsn"/>
</dbReference>
<feature type="transmembrane region" description="Helical" evidence="10">
    <location>
        <begin position="65"/>
        <end position="89"/>
    </location>
</feature>
<organism evidence="12 13">
    <name type="scientific">Holothuria leucospilota</name>
    <name type="common">Black long sea cucumber</name>
    <name type="synonym">Mertensiothuria leucospilota</name>
    <dbReference type="NCBI Taxonomy" id="206669"/>
    <lineage>
        <taxon>Eukaryota</taxon>
        <taxon>Metazoa</taxon>
        <taxon>Echinodermata</taxon>
        <taxon>Eleutherozoa</taxon>
        <taxon>Echinozoa</taxon>
        <taxon>Holothuroidea</taxon>
        <taxon>Aspidochirotacea</taxon>
        <taxon>Aspidochirotida</taxon>
        <taxon>Holothuriidae</taxon>
        <taxon>Holothuria</taxon>
    </lineage>
</organism>
<evidence type="ECO:0000313" key="13">
    <source>
        <dbReference type="Proteomes" id="UP001152320"/>
    </source>
</evidence>
<keyword evidence="2" id="KW-1003">Cell membrane</keyword>
<feature type="transmembrane region" description="Helical" evidence="10">
    <location>
        <begin position="195"/>
        <end position="218"/>
    </location>
</feature>
<dbReference type="PANTHER" id="PTHR24228:SF72">
    <property type="entry name" value="G-PROTEIN COUPLED RECEPTORS FAMILY 1 PROFILE DOMAIN-CONTAINING PROTEIN"/>
    <property type="match status" value="1"/>
</dbReference>
<evidence type="ECO:0000259" key="11">
    <source>
        <dbReference type="PROSITE" id="PS50262"/>
    </source>
</evidence>
<keyword evidence="5 9" id="KW-0297">G-protein coupled receptor</keyword>
<evidence type="ECO:0000256" key="3">
    <source>
        <dbReference type="ARBA" id="ARBA00022692"/>
    </source>
</evidence>
<evidence type="ECO:0000313" key="12">
    <source>
        <dbReference type="EMBL" id="KAJ8034810.1"/>
    </source>
</evidence>
<dbReference type="PRINTS" id="PR00237">
    <property type="entry name" value="GPCRRHODOPSN"/>
</dbReference>
<feature type="transmembrane region" description="Helical" evidence="10">
    <location>
        <begin position="29"/>
        <end position="53"/>
    </location>
</feature>
<dbReference type="AlphaFoldDB" id="A0A9Q1BXY2"/>
<gene>
    <name evidence="12" type="ORF">HOLleu_21811</name>
</gene>
<name>A0A9Q1BXY2_HOLLE</name>
<dbReference type="Pfam" id="PF00001">
    <property type="entry name" value="7tm_1"/>
    <property type="match status" value="1"/>
</dbReference>
<dbReference type="GO" id="GO:0004930">
    <property type="term" value="F:G protein-coupled receptor activity"/>
    <property type="evidence" value="ECO:0007669"/>
    <property type="project" value="UniProtKB-KW"/>
</dbReference>
<keyword evidence="13" id="KW-1185">Reference proteome</keyword>
<evidence type="ECO:0000256" key="8">
    <source>
        <dbReference type="ARBA" id="ARBA00023224"/>
    </source>
</evidence>
<dbReference type="Proteomes" id="UP001152320">
    <property type="component" value="Chromosome 10"/>
</dbReference>
<evidence type="ECO:0000256" key="5">
    <source>
        <dbReference type="ARBA" id="ARBA00023040"/>
    </source>
</evidence>
<proteinExistence type="inferred from homology"/>
<dbReference type="PROSITE" id="PS00237">
    <property type="entry name" value="G_PROTEIN_RECEP_F1_1"/>
    <property type="match status" value="1"/>
</dbReference>
<dbReference type="PROSITE" id="PS50262">
    <property type="entry name" value="G_PROTEIN_RECEP_F1_2"/>
    <property type="match status" value="1"/>
</dbReference>
<dbReference type="EMBL" id="JAIZAY010000010">
    <property type="protein sequence ID" value="KAJ8034810.1"/>
    <property type="molecule type" value="Genomic_DNA"/>
</dbReference>
<dbReference type="PANTHER" id="PTHR24228">
    <property type="entry name" value="B2 BRADYKININ RECEPTOR/ANGIOTENSIN II RECEPTOR"/>
    <property type="match status" value="1"/>
</dbReference>
<evidence type="ECO:0000256" key="6">
    <source>
        <dbReference type="ARBA" id="ARBA00023136"/>
    </source>
</evidence>
<reference evidence="12" key="1">
    <citation type="submission" date="2021-10" db="EMBL/GenBank/DDBJ databases">
        <title>Tropical sea cucumber genome reveals ecological adaptation and Cuvierian tubules defense mechanism.</title>
        <authorList>
            <person name="Chen T."/>
        </authorList>
    </citation>
    <scope>NUCLEOTIDE SEQUENCE</scope>
    <source>
        <strain evidence="12">Nanhai2018</strain>
        <tissue evidence="12">Muscle</tissue>
    </source>
</reference>
<protein>
    <submittedName>
        <fullName evidence="12">Melatonin receptor type 1B-B</fullName>
    </submittedName>
</protein>
<feature type="transmembrane region" description="Helical" evidence="10">
    <location>
        <begin position="146"/>
        <end position="167"/>
    </location>
</feature>
<comment type="similarity">
    <text evidence="9">Belongs to the G-protein coupled receptor 1 family.</text>
</comment>
<dbReference type="SUPFAM" id="SSF81321">
    <property type="entry name" value="Family A G protein-coupled receptor-like"/>
    <property type="match status" value="1"/>
</dbReference>
<evidence type="ECO:0000256" key="9">
    <source>
        <dbReference type="RuleBase" id="RU000688"/>
    </source>
</evidence>
<evidence type="ECO:0000256" key="1">
    <source>
        <dbReference type="ARBA" id="ARBA00004651"/>
    </source>
</evidence>
<keyword evidence="4 10" id="KW-1133">Transmembrane helix</keyword>
<sequence>MYEEAACTGNGTENDPECWEFTDYAQRVLIGTLCICISLSGLFGNSLVIFAVYVSRKLRNATNVFVVNLAVADLITCFFIIPNVIALLARYEWPFADWICASSAAILMTCVGVSLYTLGAISINRFILITKTVTEYQKIYGSKRNIVTWLLIVWVVPVLVVNLPIIFEVGAVGFNQKYHSCSDLSKTEHEHLYDLIIGLGLFPIPLVTVVVCYIRIYLHVIRHAQKLATREDSEVLSTSPNNQSMKIEENG</sequence>
<keyword evidence="3 9" id="KW-0812">Transmembrane</keyword>
<keyword evidence="8 9" id="KW-0807">Transducer</keyword>
<dbReference type="GO" id="GO:0005886">
    <property type="term" value="C:plasma membrane"/>
    <property type="evidence" value="ECO:0007669"/>
    <property type="project" value="UniProtKB-SubCell"/>
</dbReference>
<dbReference type="CDD" id="cd00637">
    <property type="entry name" value="7tm_classA_rhodopsin-like"/>
    <property type="match status" value="1"/>
</dbReference>
<feature type="transmembrane region" description="Helical" evidence="10">
    <location>
        <begin position="95"/>
        <end position="118"/>
    </location>
</feature>
<dbReference type="OrthoDB" id="10044919at2759"/>